<dbReference type="AlphaFoldDB" id="A0A419SMZ5"/>
<evidence type="ECO:0000313" key="3">
    <source>
        <dbReference type="Proteomes" id="UP000284219"/>
    </source>
</evidence>
<name>A0A419SMZ5_9BACL</name>
<evidence type="ECO:0000313" key="2">
    <source>
        <dbReference type="EMBL" id="RKD25676.1"/>
    </source>
</evidence>
<dbReference type="Proteomes" id="UP000284219">
    <property type="component" value="Unassembled WGS sequence"/>
</dbReference>
<dbReference type="EMBL" id="MCHY01000006">
    <property type="protein sequence ID" value="RKD25676.1"/>
    <property type="molecule type" value="Genomic_DNA"/>
</dbReference>
<keyword evidence="1" id="KW-1133">Transmembrane helix</keyword>
<keyword evidence="3" id="KW-1185">Reference proteome</keyword>
<feature type="transmembrane region" description="Helical" evidence="1">
    <location>
        <begin position="85"/>
        <end position="103"/>
    </location>
</feature>
<keyword evidence="1" id="KW-0812">Transmembrane</keyword>
<proteinExistence type="predicted"/>
<evidence type="ECO:0000256" key="1">
    <source>
        <dbReference type="SAM" id="Phobius"/>
    </source>
</evidence>
<organism evidence="2 3">
    <name type="scientific">Ammoniphilus oxalaticus</name>
    <dbReference type="NCBI Taxonomy" id="66863"/>
    <lineage>
        <taxon>Bacteria</taxon>
        <taxon>Bacillati</taxon>
        <taxon>Bacillota</taxon>
        <taxon>Bacilli</taxon>
        <taxon>Bacillales</taxon>
        <taxon>Paenibacillaceae</taxon>
        <taxon>Aneurinibacillus group</taxon>
        <taxon>Ammoniphilus</taxon>
    </lineage>
</organism>
<feature type="transmembrane region" description="Helical" evidence="1">
    <location>
        <begin position="109"/>
        <end position="126"/>
    </location>
</feature>
<feature type="transmembrane region" description="Helical" evidence="1">
    <location>
        <begin position="44"/>
        <end position="64"/>
    </location>
</feature>
<accession>A0A419SMZ5</accession>
<dbReference type="RefSeq" id="WP_120188347.1">
    <property type="nucleotide sequence ID" value="NZ_MCHY01000006.1"/>
</dbReference>
<keyword evidence="1" id="KW-0472">Membrane</keyword>
<comment type="caution">
    <text evidence="2">The sequence shown here is derived from an EMBL/GenBank/DDBJ whole genome shotgun (WGS) entry which is preliminary data.</text>
</comment>
<protein>
    <submittedName>
        <fullName evidence="2">Uncharacterized protein</fullName>
    </submittedName>
</protein>
<sequence length="143" mass="16188">MFLIDLITLVFAWGLFILSGKFFPTLNHSLSAMSDWATFIFFKPLHLLLSLFCFLSALVLIRMVTLKYGKQLFGAVGVARKSQRIFGLTHLLLGLWILSLIVLSYPLAAGLLGGGMAIYDVSRYLFSARRKKRLKMALRELQE</sequence>
<gene>
    <name evidence="2" type="ORF">BEP19_01670</name>
</gene>
<reference evidence="2 3" key="1">
    <citation type="submission" date="2016-08" db="EMBL/GenBank/DDBJ databases">
        <title>Novel Firmicute Genomes.</title>
        <authorList>
            <person name="Poppleton D.I."/>
            <person name="Gribaldo S."/>
        </authorList>
    </citation>
    <scope>NUCLEOTIDE SEQUENCE [LARGE SCALE GENOMIC DNA]</scope>
    <source>
        <strain evidence="2 3">RAOx-1</strain>
    </source>
</reference>